<evidence type="ECO:0000256" key="7">
    <source>
        <dbReference type="ARBA" id="ARBA00022679"/>
    </source>
</evidence>
<dbReference type="InterPro" id="IPR039429">
    <property type="entry name" value="SHMT-like_dom"/>
</dbReference>
<dbReference type="EMBL" id="LQCI01000023">
    <property type="protein sequence ID" value="KZB83329.1"/>
    <property type="molecule type" value="Genomic_DNA"/>
</dbReference>
<dbReference type="UniPathway" id="UPA00193"/>
<feature type="modified residue" description="N6-(pyridoxal phosphate)lysine" evidence="11 12">
    <location>
        <position position="232"/>
    </location>
</feature>
<dbReference type="CDD" id="cd00378">
    <property type="entry name" value="SHMT"/>
    <property type="match status" value="1"/>
</dbReference>
<evidence type="ECO:0000256" key="5">
    <source>
        <dbReference type="ARBA" id="ARBA00022490"/>
    </source>
</evidence>
<evidence type="ECO:0000313" key="17">
    <source>
        <dbReference type="Proteomes" id="UP000186883"/>
    </source>
</evidence>
<evidence type="ECO:0000256" key="3">
    <source>
        <dbReference type="ARBA" id="ARBA00006376"/>
    </source>
</evidence>
<comment type="subcellular location">
    <subcellularLocation>
        <location evidence="2 11">Cytoplasm</location>
    </subcellularLocation>
</comment>
<dbReference type="PANTHER" id="PTHR11680:SF35">
    <property type="entry name" value="SERINE HYDROXYMETHYLTRANSFERASE 1"/>
    <property type="match status" value="1"/>
</dbReference>
<protein>
    <recommendedName>
        <fullName evidence="11">Serine hydroxymethyltransferase</fullName>
        <shortName evidence="11">SHMT</shortName>
        <shortName evidence="11">Serine methylase</shortName>
        <ecNumber evidence="11">2.1.2.1</ecNumber>
    </recommendedName>
</protein>
<comment type="caution">
    <text evidence="11">Lacks conserved residue(s) required for the propagation of feature annotation.</text>
</comment>
<dbReference type="InterPro" id="IPR019798">
    <property type="entry name" value="Ser_HO-MeTrfase_PLP_BS"/>
</dbReference>
<proteinExistence type="inferred from homology"/>
<keyword evidence="6 11" id="KW-0554">One-carbon metabolism</keyword>
<feature type="site" description="Plays an important role in substrate specificity" evidence="11">
    <location>
        <position position="231"/>
    </location>
</feature>
<keyword evidence="11" id="KW-0028">Amino-acid biosynthesis</keyword>
<dbReference type="RefSeq" id="WP_061985579.1">
    <property type="nucleotide sequence ID" value="NZ_FOPQ01000014.1"/>
</dbReference>
<evidence type="ECO:0000256" key="8">
    <source>
        <dbReference type="ARBA" id="ARBA00022898"/>
    </source>
</evidence>
<feature type="binding site" evidence="11">
    <location>
        <begin position="127"/>
        <end position="129"/>
    </location>
    <ligand>
        <name>(6S)-5,6,7,8-tetrahydrofolate</name>
        <dbReference type="ChEBI" id="CHEBI:57453"/>
    </ligand>
</feature>
<comment type="cofactor">
    <cofactor evidence="1 11 12">
        <name>pyridoxal 5'-phosphate</name>
        <dbReference type="ChEBI" id="CHEBI:597326"/>
    </cofactor>
</comment>
<comment type="function">
    <text evidence="10">Catalyzes the reversible interconversion of serine and glycine with tetrahydrofolate (THF) serving as the one-carbon carrier. This reaction serves as the major source of one-carbon groups required for the biosynthesis of purines, thymidylate, methionine, and other important biomolecules. Also exhibits THF-independent aldolase activity toward beta-hydroxyamino acids, producing glycine and aldehydes, via a retro-aldol mechanism. Thus, is able to catalyze the cleavage of L-allo-threonine.</text>
</comment>
<dbReference type="AlphaFoldDB" id="A0A154MIN7"/>
<dbReference type="SUPFAM" id="SSF53383">
    <property type="entry name" value="PLP-dependent transferases"/>
    <property type="match status" value="1"/>
</dbReference>
<evidence type="ECO:0000256" key="11">
    <source>
        <dbReference type="HAMAP-Rule" id="MF_00051"/>
    </source>
</evidence>
<gene>
    <name evidence="11 14" type="primary">glyA</name>
    <name evidence="15" type="ORF">ATP06_0210520</name>
    <name evidence="14" type="ORF">AVL48_04055</name>
</gene>
<evidence type="ECO:0000256" key="12">
    <source>
        <dbReference type="PIRSR" id="PIRSR000412-50"/>
    </source>
</evidence>
<evidence type="ECO:0000256" key="6">
    <source>
        <dbReference type="ARBA" id="ARBA00022563"/>
    </source>
</evidence>
<dbReference type="EC" id="2.1.2.1" evidence="11"/>
<dbReference type="GO" id="GO:0017000">
    <property type="term" value="P:antibiotic biosynthetic process"/>
    <property type="evidence" value="ECO:0007669"/>
    <property type="project" value="UniProtKB-KW"/>
</dbReference>
<dbReference type="Pfam" id="PF00464">
    <property type="entry name" value="SHMT"/>
    <property type="match status" value="1"/>
</dbReference>
<dbReference type="GO" id="GO:0042803">
    <property type="term" value="F:protein homodimerization activity"/>
    <property type="evidence" value="ECO:0007669"/>
    <property type="project" value="UniProtKB-ARBA"/>
</dbReference>
<dbReference type="InterPro" id="IPR015424">
    <property type="entry name" value="PyrdxlP-dep_Trfase"/>
</dbReference>
<dbReference type="PROSITE" id="PS00096">
    <property type="entry name" value="SHMT"/>
    <property type="match status" value="1"/>
</dbReference>
<dbReference type="Gene3D" id="3.40.640.10">
    <property type="entry name" value="Type I PLP-dependent aspartate aminotransferase-like (Major domain)"/>
    <property type="match status" value="1"/>
</dbReference>
<dbReference type="GO" id="GO:0019264">
    <property type="term" value="P:glycine biosynthetic process from serine"/>
    <property type="evidence" value="ECO:0007669"/>
    <property type="project" value="UniProtKB-UniRule"/>
</dbReference>
<dbReference type="Proteomes" id="UP000186883">
    <property type="component" value="Unassembled WGS sequence"/>
</dbReference>
<name>A0A154MIN7_9PSEU</name>
<keyword evidence="9" id="KW-0045">Antibiotic biosynthesis</keyword>
<keyword evidence="14" id="KW-0489">Methyltransferase</keyword>
<dbReference type="GO" id="GO:0005829">
    <property type="term" value="C:cytosol"/>
    <property type="evidence" value="ECO:0007669"/>
    <property type="project" value="TreeGrafter"/>
</dbReference>
<comment type="caution">
    <text evidence="14">The sequence shown here is derived from an EMBL/GenBank/DDBJ whole genome shotgun (WGS) entry which is preliminary data.</text>
</comment>
<accession>A0A154MIN7</accession>
<evidence type="ECO:0000256" key="4">
    <source>
        <dbReference type="ARBA" id="ARBA00011738"/>
    </source>
</evidence>
<evidence type="ECO:0000256" key="2">
    <source>
        <dbReference type="ARBA" id="ARBA00004496"/>
    </source>
</evidence>
<feature type="domain" description="Serine hydroxymethyltransferase-like" evidence="13">
    <location>
        <begin position="11"/>
        <end position="386"/>
    </location>
</feature>
<dbReference type="InterPro" id="IPR015421">
    <property type="entry name" value="PyrdxlP-dep_Trfase_major"/>
</dbReference>
<comment type="pathway">
    <text evidence="11">Amino-acid biosynthesis; glycine biosynthesis; glycine from L-serine: step 1/1.</text>
</comment>
<dbReference type="PIRSF" id="PIRSF000412">
    <property type="entry name" value="SHMT"/>
    <property type="match status" value="1"/>
</dbReference>
<comment type="catalytic activity">
    <reaction evidence="11">
        <text>(6R)-5,10-methylene-5,6,7,8-tetrahydrofolate + glycine + H2O = (6S)-5,6,7,8-tetrahydrofolate + L-serine</text>
        <dbReference type="Rhea" id="RHEA:15481"/>
        <dbReference type="ChEBI" id="CHEBI:15377"/>
        <dbReference type="ChEBI" id="CHEBI:15636"/>
        <dbReference type="ChEBI" id="CHEBI:33384"/>
        <dbReference type="ChEBI" id="CHEBI:57305"/>
        <dbReference type="ChEBI" id="CHEBI:57453"/>
        <dbReference type="EC" id="2.1.2.1"/>
    </reaction>
</comment>
<evidence type="ECO:0000256" key="9">
    <source>
        <dbReference type="ARBA" id="ARBA00023194"/>
    </source>
</evidence>
<feature type="binding site" evidence="11">
    <location>
        <position position="123"/>
    </location>
    <ligand>
        <name>(6S)-5,6,7,8-tetrahydrofolate</name>
        <dbReference type="ChEBI" id="CHEBI:57453"/>
    </ligand>
</feature>
<reference evidence="14 16" key="1">
    <citation type="submission" date="2015-12" db="EMBL/GenBank/DDBJ databases">
        <title>Amycolatopsis regifaucium genome sequencing and assembly.</title>
        <authorList>
            <person name="Mayilraj S."/>
        </authorList>
    </citation>
    <scope>NUCLEOTIDE SEQUENCE [LARGE SCALE GENOMIC DNA]</scope>
    <source>
        <strain evidence="14 16">GY080</strain>
    </source>
</reference>
<keyword evidence="17" id="KW-1185">Reference proteome</keyword>
<organism evidence="14 16">
    <name type="scientific">Amycolatopsis regifaucium</name>
    <dbReference type="NCBI Taxonomy" id="546365"/>
    <lineage>
        <taxon>Bacteria</taxon>
        <taxon>Bacillati</taxon>
        <taxon>Actinomycetota</taxon>
        <taxon>Actinomycetes</taxon>
        <taxon>Pseudonocardiales</taxon>
        <taxon>Pseudonocardiaceae</taxon>
        <taxon>Amycolatopsis</taxon>
    </lineage>
</organism>
<keyword evidence="5 11" id="KW-0963">Cytoplasm</keyword>
<sequence>MTHQPALSALAAADPQIAGLVEDEAKRQHDKIRLIASENYVSQAVLEATGTVLTNKYSEGYAGKRYYEGQQLIDQVENLAIERAKAVFGVDHANVQPYSGSPANLAVYLAFAQPGDTVLGMALPDGGHLTHGWSVSATGKWFTPVRYGVRKETGRVDLDQVRELALQHRPKLIFAGGTAIPRTIDFPAFAEIAREVDAVLVADIAHIAGLVAGGAHPSPVGHAQVITTTTHKTLRGPRGAMILSDADHAKAVDKAVFPGLQGGPHNHTTAAIAVALGEARKPEFAEYAHAIVANAKALAEALTERGYDLVSGGTDNHLLLIDLSNKNVPGKPAAQALDRAGIELNYNTVPFDPRKPFDPSGIRLGTSAITTRGLKPEHQVQVADWIDRTITAAAAEEQSALDTIAAEIREFLTPFPIPGYSA</sequence>
<dbReference type="InterPro" id="IPR015422">
    <property type="entry name" value="PyrdxlP-dep_Trfase_small"/>
</dbReference>
<dbReference type="HAMAP" id="MF_00051">
    <property type="entry name" value="SHMT"/>
    <property type="match status" value="1"/>
</dbReference>
<evidence type="ECO:0000313" key="16">
    <source>
        <dbReference type="Proteomes" id="UP000076321"/>
    </source>
</evidence>
<dbReference type="EMBL" id="LOBU02000010">
    <property type="protein sequence ID" value="OKA08795.1"/>
    <property type="molecule type" value="Genomic_DNA"/>
</dbReference>
<comment type="subunit">
    <text evidence="4 11">Homodimer.</text>
</comment>
<dbReference type="FunFam" id="3.40.640.10:FF:000001">
    <property type="entry name" value="Serine hydroxymethyltransferase"/>
    <property type="match status" value="1"/>
</dbReference>
<dbReference type="Gene3D" id="3.90.1150.10">
    <property type="entry name" value="Aspartate Aminotransferase, domain 1"/>
    <property type="match status" value="1"/>
</dbReference>
<dbReference type="InterPro" id="IPR001085">
    <property type="entry name" value="Ser_HO-MeTrfase"/>
</dbReference>
<keyword evidence="8 11" id="KW-0663">Pyridoxal phosphate</keyword>
<dbReference type="Proteomes" id="UP000076321">
    <property type="component" value="Unassembled WGS sequence"/>
</dbReference>
<reference evidence="15 17" key="2">
    <citation type="submission" date="2016-11" db="EMBL/GenBank/DDBJ databases">
        <title>Genome sequencing of Amycolatopsis regifaucium.</title>
        <authorList>
            <person name="Mayilraj S."/>
            <person name="Kaur N."/>
        </authorList>
    </citation>
    <scope>NUCLEOTIDE SEQUENCE [LARGE SCALE GENOMIC DNA]</scope>
    <source>
        <strain evidence="15 17">GY080</strain>
    </source>
</reference>
<evidence type="ECO:0000313" key="14">
    <source>
        <dbReference type="EMBL" id="KZB83329.1"/>
    </source>
</evidence>
<dbReference type="PANTHER" id="PTHR11680">
    <property type="entry name" value="SERINE HYDROXYMETHYLTRANSFERASE"/>
    <property type="match status" value="1"/>
</dbReference>
<dbReference type="InterPro" id="IPR049943">
    <property type="entry name" value="Ser_HO-MeTrfase-like"/>
</dbReference>
<dbReference type="GO" id="GO:0030170">
    <property type="term" value="F:pyridoxal phosphate binding"/>
    <property type="evidence" value="ECO:0007669"/>
    <property type="project" value="UniProtKB-UniRule"/>
</dbReference>
<comment type="pathway">
    <text evidence="11">One-carbon metabolism; tetrahydrofolate interconversion.</text>
</comment>
<comment type="similarity">
    <text evidence="3 11">Belongs to the SHMT family.</text>
</comment>
<dbReference type="UniPathway" id="UPA00288">
    <property type="reaction ID" value="UER01023"/>
</dbReference>
<dbReference type="GO" id="GO:0032259">
    <property type="term" value="P:methylation"/>
    <property type="evidence" value="ECO:0007669"/>
    <property type="project" value="UniProtKB-KW"/>
</dbReference>
<evidence type="ECO:0000256" key="10">
    <source>
        <dbReference type="ARBA" id="ARBA00054606"/>
    </source>
</evidence>
<dbReference type="OrthoDB" id="9803846at2"/>
<dbReference type="NCBIfam" id="NF000586">
    <property type="entry name" value="PRK00011.1"/>
    <property type="match status" value="1"/>
</dbReference>
<evidence type="ECO:0000256" key="1">
    <source>
        <dbReference type="ARBA" id="ARBA00001933"/>
    </source>
</evidence>
<dbReference type="GO" id="GO:0008168">
    <property type="term" value="F:methyltransferase activity"/>
    <property type="evidence" value="ECO:0007669"/>
    <property type="project" value="UniProtKB-KW"/>
</dbReference>
<evidence type="ECO:0000313" key="15">
    <source>
        <dbReference type="EMBL" id="OKA08795.1"/>
    </source>
</evidence>
<dbReference type="GO" id="GO:0035999">
    <property type="term" value="P:tetrahydrofolate interconversion"/>
    <property type="evidence" value="ECO:0007669"/>
    <property type="project" value="UniProtKB-UniRule"/>
</dbReference>
<evidence type="ECO:0000259" key="13">
    <source>
        <dbReference type="Pfam" id="PF00464"/>
    </source>
</evidence>
<keyword evidence="7 11" id="KW-0808">Transferase</keyword>
<dbReference type="GO" id="GO:0004372">
    <property type="term" value="F:glycine hydroxymethyltransferase activity"/>
    <property type="evidence" value="ECO:0007669"/>
    <property type="project" value="UniProtKB-UniRule"/>
</dbReference>